<feature type="transmembrane region" description="Helical" evidence="1">
    <location>
        <begin position="36"/>
        <end position="56"/>
    </location>
</feature>
<dbReference type="RefSeq" id="WP_209528755.1">
    <property type="nucleotide sequence ID" value="NZ_JAEEGA010000008.1"/>
</dbReference>
<dbReference type="EMBL" id="JAEEGA010000008">
    <property type="protein sequence ID" value="MBP1041998.1"/>
    <property type="molecule type" value="Genomic_DNA"/>
</dbReference>
<feature type="transmembrane region" description="Helical" evidence="1">
    <location>
        <begin position="123"/>
        <end position="150"/>
    </location>
</feature>
<keyword evidence="1" id="KW-1133">Transmembrane helix</keyword>
<dbReference type="Proteomes" id="UP000674938">
    <property type="component" value="Unassembled WGS sequence"/>
</dbReference>
<sequence>MTKELDGFQLKLIAIIAMLLNHIGSVFQLGEDYPAVYWLTETIGKLTFPIMAYLLVQGFHYTGNRLRYGLRLAVFWLLSIIPFHVAFYNNWNFSWLDLFNNILFTLLVGLIMMVLYEKTTNSVLRLLIVLGSMSMTITSDWSLVGILIIFGYYQITDPKRKIISPPLYVAIPTFLISVGLGNRGLEGVLAASPILGLLLTIPVLFRYNGQRGYSPNWVKWGYYAFYPSHLFLLYLIKLALG</sequence>
<feature type="transmembrane region" description="Helical" evidence="1">
    <location>
        <begin position="68"/>
        <end position="86"/>
    </location>
</feature>
<reference evidence="2" key="1">
    <citation type="submission" date="2020-12" db="EMBL/GenBank/DDBJ databases">
        <title>Vagococcus allomyrinae sp. nov. and Enterococcus lavae sp. nov., isolated from the larvae of Allomyrina dichotoma.</title>
        <authorList>
            <person name="Lee S.D."/>
        </authorList>
    </citation>
    <scope>NUCLEOTIDE SEQUENCE</scope>
    <source>
        <strain evidence="2">BWB3-3</strain>
    </source>
</reference>
<feature type="transmembrane region" description="Helical" evidence="1">
    <location>
        <begin position="98"/>
        <end position="116"/>
    </location>
</feature>
<keyword evidence="1" id="KW-0812">Transmembrane</keyword>
<dbReference type="Pfam" id="PF05857">
    <property type="entry name" value="TraX"/>
    <property type="match status" value="1"/>
</dbReference>
<protein>
    <submittedName>
        <fullName evidence="2">Fimbrial assembly protein fimC</fullName>
    </submittedName>
</protein>
<gene>
    <name evidence="2" type="ORF">I6N95_13335</name>
</gene>
<evidence type="ECO:0000256" key="1">
    <source>
        <dbReference type="SAM" id="Phobius"/>
    </source>
</evidence>
<proteinExistence type="predicted"/>
<dbReference type="InterPro" id="IPR008875">
    <property type="entry name" value="TraX"/>
</dbReference>
<feature type="transmembrane region" description="Helical" evidence="1">
    <location>
        <begin position="220"/>
        <end position="240"/>
    </location>
</feature>
<dbReference type="AlphaFoldDB" id="A0A940SX46"/>
<keyword evidence="3" id="KW-1185">Reference proteome</keyword>
<evidence type="ECO:0000313" key="3">
    <source>
        <dbReference type="Proteomes" id="UP000674938"/>
    </source>
</evidence>
<feature type="transmembrane region" description="Helical" evidence="1">
    <location>
        <begin position="162"/>
        <end position="181"/>
    </location>
</feature>
<keyword evidence="1" id="KW-0472">Membrane</keyword>
<name>A0A940SX46_9ENTE</name>
<comment type="caution">
    <text evidence="2">The sequence shown here is derived from an EMBL/GenBank/DDBJ whole genome shotgun (WGS) entry which is preliminary data.</text>
</comment>
<evidence type="ECO:0000313" key="2">
    <source>
        <dbReference type="EMBL" id="MBP1041998.1"/>
    </source>
</evidence>
<feature type="transmembrane region" description="Helical" evidence="1">
    <location>
        <begin position="188"/>
        <end position="208"/>
    </location>
</feature>
<feature type="transmembrane region" description="Helical" evidence="1">
    <location>
        <begin position="12"/>
        <end position="30"/>
    </location>
</feature>
<organism evidence="2 3">
    <name type="scientific">Vagococcus allomyrinae</name>
    <dbReference type="NCBI Taxonomy" id="2794353"/>
    <lineage>
        <taxon>Bacteria</taxon>
        <taxon>Bacillati</taxon>
        <taxon>Bacillota</taxon>
        <taxon>Bacilli</taxon>
        <taxon>Lactobacillales</taxon>
        <taxon>Enterococcaceae</taxon>
        <taxon>Vagococcus</taxon>
    </lineage>
</organism>
<accession>A0A940SX46</accession>